<dbReference type="FunCoup" id="A0A0V0QWQ6">
    <property type="interactions" value="29"/>
</dbReference>
<comment type="caution">
    <text evidence="2">The sequence shown here is derived from an EMBL/GenBank/DDBJ whole genome shotgun (WGS) entry which is preliminary data.</text>
</comment>
<dbReference type="AlphaFoldDB" id="A0A0V0QWQ6"/>
<dbReference type="Proteomes" id="UP000054937">
    <property type="component" value="Unassembled WGS sequence"/>
</dbReference>
<evidence type="ECO:0000256" key="1">
    <source>
        <dbReference type="SAM" id="MobiDB-lite"/>
    </source>
</evidence>
<organism evidence="2 3">
    <name type="scientific">Pseudocohnilembus persalinus</name>
    <name type="common">Ciliate</name>
    <dbReference type="NCBI Taxonomy" id="266149"/>
    <lineage>
        <taxon>Eukaryota</taxon>
        <taxon>Sar</taxon>
        <taxon>Alveolata</taxon>
        <taxon>Ciliophora</taxon>
        <taxon>Intramacronucleata</taxon>
        <taxon>Oligohymenophorea</taxon>
        <taxon>Scuticociliatia</taxon>
        <taxon>Philasterida</taxon>
        <taxon>Pseudocohnilembidae</taxon>
        <taxon>Pseudocohnilembus</taxon>
    </lineage>
</organism>
<dbReference type="InParanoid" id="A0A0V0QWQ6"/>
<evidence type="ECO:0000313" key="2">
    <source>
        <dbReference type="EMBL" id="KRX06360.1"/>
    </source>
</evidence>
<reference evidence="2 3" key="1">
    <citation type="journal article" date="2015" name="Sci. Rep.">
        <title>Genome of the facultative scuticociliatosis pathogen Pseudocohnilembus persalinus provides insight into its virulence through horizontal gene transfer.</title>
        <authorList>
            <person name="Xiong J."/>
            <person name="Wang G."/>
            <person name="Cheng J."/>
            <person name="Tian M."/>
            <person name="Pan X."/>
            <person name="Warren A."/>
            <person name="Jiang C."/>
            <person name="Yuan D."/>
            <person name="Miao W."/>
        </authorList>
    </citation>
    <scope>NUCLEOTIDE SEQUENCE [LARGE SCALE GENOMIC DNA]</scope>
    <source>
        <strain evidence="2">36N120E</strain>
    </source>
</reference>
<sequence length="427" mass="49522">MASNSSTLLAPVPKKSVSLSILQIQKTLKVNNKLQEPKNLQQPIVSSLNQQQQSQSQMNNFSKFNNAILQNKKINQQNGENSVQQRQQVERVVEEKIKNGQQQEQQQQKKLELVSNLNFVQQNKITSNISDSEISQQQKQQCIKQSQQQSQFQNQDLQKHKMKKVENEQEFGHNEGLVNQIHFLRAQNNKNFFEKNEVFNKFEKIGTDDDFFQNLQPLSHQQQQQQQLQIQQDKSQFNKKSYLSQHSKNLNSFNNKIINKNKKNKWNELLMQRLGKQLDTTSFSNVKKEDQNNVNKNFKNSIEFSNKKVKILDTNSSISSSYLMENLETEDSLTEQNCQNLNEINEMIQKKDDPKFDDTDLVQQSLILQIQQQLMVQQTKILMNANFPKNQANKKRDPNALKSSLLAQNNGGCKKNGKQGGVKQVKL</sequence>
<proteinExistence type="predicted"/>
<feature type="region of interest" description="Disordered" evidence="1">
    <location>
        <begin position="405"/>
        <end position="427"/>
    </location>
</feature>
<accession>A0A0V0QWQ6</accession>
<gene>
    <name evidence="2" type="ORF">PPERSA_04973</name>
</gene>
<protein>
    <submittedName>
        <fullName evidence="2">Uncharacterized protein</fullName>
    </submittedName>
</protein>
<dbReference type="EMBL" id="LDAU01000096">
    <property type="protein sequence ID" value="KRX06360.1"/>
    <property type="molecule type" value="Genomic_DNA"/>
</dbReference>
<evidence type="ECO:0000313" key="3">
    <source>
        <dbReference type="Proteomes" id="UP000054937"/>
    </source>
</evidence>
<keyword evidence="3" id="KW-1185">Reference proteome</keyword>
<name>A0A0V0QWQ6_PSEPJ</name>